<evidence type="ECO:0000313" key="4">
    <source>
        <dbReference type="EMBL" id="GAC83142.1"/>
    </source>
</evidence>
<feature type="coiled-coil region" evidence="1">
    <location>
        <begin position="93"/>
        <end position="124"/>
    </location>
</feature>
<dbReference type="Pfam" id="PF01272">
    <property type="entry name" value="GreA_GreB"/>
    <property type="match status" value="1"/>
</dbReference>
<evidence type="ECO:0000256" key="1">
    <source>
        <dbReference type="SAM" id="Coils"/>
    </source>
</evidence>
<evidence type="ECO:0000313" key="5">
    <source>
        <dbReference type="Proteomes" id="UP000035021"/>
    </source>
</evidence>
<feature type="compositionally biased region" description="Polar residues" evidence="2">
    <location>
        <begin position="77"/>
        <end position="86"/>
    </location>
</feature>
<dbReference type="InterPro" id="IPR001437">
    <property type="entry name" value="Tscrpt_elong_fac_GreA/B_C"/>
</dbReference>
<organism evidence="4 5">
    <name type="scientific">Gordonia paraffinivorans NBRC 108238</name>
    <dbReference type="NCBI Taxonomy" id="1223543"/>
    <lineage>
        <taxon>Bacteria</taxon>
        <taxon>Bacillati</taxon>
        <taxon>Actinomycetota</taxon>
        <taxon>Actinomycetes</taxon>
        <taxon>Mycobacteriales</taxon>
        <taxon>Gordoniaceae</taxon>
        <taxon>Gordonia</taxon>
    </lineage>
</organism>
<dbReference type="RefSeq" id="WP_006899379.1">
    <property type="nucleotide sequence ID" value="NZ_BAOQ01000009.1"/>
</dbReference>
<dbReference type="Proteomes" id="UP000035021">
    <property type="component" value="Unassembled WGS sequence"/>
</dbReference>
<feature type="region of interest" description="Disordered" evidence="2">
    <location>
        <begin position="20"/>
        <end position="90"/>
    </location>
</feature>
<comment type="caution">
    <text evidence="4">The sequence shown here is derived from an EMBL/GenBank/DDBJ whole genome shotgun (WGS) entry which is preliminary data.</text>
</comment>
<evidence type="ECO:0000256" key="2">
    <source>
        <dbReference type="SAM" id="MobiDB-lite"/>
    </source>
</evidence>
<reference evidence="4 5" key="1">
    <citation type="submission" date="2013-02" db="EMBL/GenBank/DDBJ databases">
        <title>Whole genome shotgun sequence of Gordonia paraffinivorans NBRC 108238.</title>
        <authorList>
            <person name="Isaki-Nakamura S."/>
            <person name="Hosoyama A."/>
            <person name="Tsuchikane K."/>
            <person name="Ando Y."/>
            <person name="Baba S."/>
            <person name="Ohji S."/>
            <person name="Hamada M."/>
            <person name="Tamura T."/>
            <person name="Yamazoe A."/>
            <person name="Yamazaki S."/>
            <person name="Fujita N."/>
        </authorList>
    </citation>
    <scope>NUCLEOTIDE SEQUENCE [LARGE SCALE GENOMIC DNA]</scope>
    <source>
        <strain evidence="4 5">NBRC 108238</strain>
    </source>
</reference>
<keyword evidence="1" id="KW-0175">Coiled coil</keyword>
<dbReference type="InterPro" id="IPR036895">
    <property type="entry name" value="Uracil-DNA_glycosylase-like_sf"/>
</dbReference>
<dbReference type="InterPro" id="IPR036953">
    <property type="entry name" value="GreA/GreB_C_sf"/>
</dbReference>
<name>A0ABQ0IHS8_9ACTN</name>
<feature type="compositionally biased region" description="Basic residues" evidence="2">
    <location>
        <begin position="36"/>
        <end position="45"/>
    </location>
</feature>
<dbReference type="CDD" id="cd10035">
    <property type="entry name" value="UDG_like"/>
    <property type="match status" value="1"/>
</dbReference>
<gene>
    <name evidence="4" type="ORF">GP2_009_00050</name>
</gene>
<accession>A0ABQ0IHS8</accession>
<keyword evidence="5" id="KW-1185">Reference proteome</keyword>
<proteinExistence type="predicted"/>
<dbReference type="SUPFAM" id="SSF52141">
    <property type="entry name" value="Uracil-DNA glycosylase-like"/>
    <property type="match status" value="1"/>
</dbReference>
<feature type="domain" description="Transcription elongation factor GreA/GreB C-terminal" evidence="3">
    <location>
        <begin position="169"/>
        <end position="229"/>
    </location>
</feature>
<evidence type="ECO:0000259" key="3">
    <source>
        <dbReference type="Pfam" id="PF01272"/>
    </source>
</evidence>
<dbReference type="Gene3D" id="3.40.470.10">
    <property type="entry name" value="Uracil-DNA glycosylase-like domain"/>
    <property type="match status" value="1"/>
</dbReference>
<feature type="compositionally biased region" description="Low complexity" evidence="2">
    <location>
        <begin position="61"/>
        <end position="76"/>
    </location>
</feature>
<sequence length="490" mass="54577">MEQPRSLLRELRDRVAETLKTSIRERAADSPDSGRRQTKKPKSRRATANTDHVPGTDLSVEEASAAGGDAVDSADATQSATVTSPGDATPVCFDRELEQYDIAAEELAKQEKELLEKLAECRDGGDLLADYRRYEQRLRQVKERQRGLIIGREQYIVDRDKLAAWGPTDDWVVAGSIVTVRYLDGHRDTFVLTERHTDTEYETISYDSPMGQAVRRRRAGDKVHLPAGASLVVESVEPGFRMPPLAEGQRHPSGRPPRQTGGARQVPTAANAAEALSLQRCKDKAYRDDLYRRRYEPQVRSINEYVDRLRTERKTLIPYVAPTYGGVKARLLTLMQDPGPKTDLGKTDGSGMICLENADLTAARQKFFLNEAGIAVSDIVSWNAYPWPKPHPQTTDTDRRAALALRDFLALTPDIEVVILNGVVAKRIWGLLAGEIAPRSVAGIRSIPTFHTSERAINPDQKSAEYIDRVHKDLSAKYATAARLLYGYSE</sequence>
<feature type="region of interest" description="Disordered" evidence="2">
    <location>
        <begin position="241"/>
        <end position="267"/>
    </location>
</feature>
<dbReference type="Gene3D" id="3.10.50.30">
    <property type="entry name" value="Transcription elongation factor, GreA/GreB, C-terminal domain"/>
    <property type="match status" value="1"/>
</dbReference>
<feature type="compositionally biased region" description="Basic and acidic residues" evidence="2">
    <location>
        <begin position="20"/>
        <end position="35"/>
    </location>
</feature>
<dbReference type="EMBL" id="BAOQ01000009">
    <property type="protein sequence ID" value="GAC83142.1"/>
    <property type="molecule type" value="Genomic_DNA"/>
</dbReference>
<dbReference type="SUPFAM" id="SSF54534">
    <property type="entry name" value="FKBP-like"/>
    <property type="match status" value="1"/>
</dbReference>
<protein>
    <recommendedName>
        <fullName evidence="3">Transcription elongation factor GreA/GreB C-terminal domain-containing protein</fullName>
    </recommendedName>
</protein>